<dbReference type="Proteomes" id="UP001060336">
    <property type="component" value="Chromosome"/>
</dbReference>
<dbReference type="SUPFAM" id="SSF56784">
    <property type="entry name" value="HAD-like"/>
    <property type="match status" value="1"/>
</dbReference>
<dbReference type="SFLD" id="SFLDS00003">
    <property type="entry name" value="Haloacid_Dehalogenase"/>
    <property type="match status" value="1"/>
</dbReference>
<dbReference type="InterPro" id="IPR023214">
    <property type="entry name" value="HAD_sf"/>
</dbReference>
<dbReference type="Gene3D" id="1.10.150.240">
    <property type="entry name" value="Putative phosphatase, domain 2"/>
    <property type="match status" value="1"/>
</dbReference>
<dbReference type="Gene3D" id="3.40.50.1000">
    <property type="entry name" value="HAD superfamily/HAD-like"/>
    <property type="match status" value="1"/>
</dbReference>
<evidence type="ECO:0000256" key="1">
    <source>
        <dbReference type="ARBA" id="ARBA00008106"/>
    </source>
</evidence>
<dbReference type="InterPro" id="IPR006328">
    <property type="entry name" value="2-HAD"/>
</dbReference>
<comment type="function">
    <text evidence="3">Catalyzes the hydrolytic dehalogenation of small (S)-2-haloalkanoic acids to yield the corresponding (R)-2-hydroxyalkanoic acids.</text>
</comment>
<dbReference type="InterPro" id="IPR006439">
    <property type="entry name" value="HAD-SF_hydro_IA"/>
</dbReference>
<evidence type="ECO:0000256" key="3">
    <source>
        <dbReference type="RuleBase" id="RU368077"/>
    </source>
</evidence>
<dbReference type="InterPro" id="IPR051540">
    <property type="entry name" value="S-2-haloacid_dehalogenase"/>
</dbReference>
<dbReference type="PANTHER" id="PTHR43316">
    <property type="entry name" value="HYDROLASE, HALOACID DELAHOGENASE-RELATED"/>
    <property type="match status" value="1"/>
</dbReference>
<dbReference type="SFLD" id="SFLDG01135">
    <property type="entry name" value="C1.5.6:_HAD__Beta-PGM__Phospha"/>
    <property type="match status" value="1"/>
</dbReference>
<gene>
    <name evidence="4" type="ORF">NUH88_01765</name>
</gene>
<dbReference type="NCBIfam" id="TIGR01493">
    <property type="entry name" value="HAD-SF-IA-v2"/>
    <property type="match status" value="1"/>
</dbReference>
<name>A0A9J7AUC6_9PROT</name>
<dbReference type="EMBL" id="CP102480">
    <property type="protein sequence ID" value="UUX50426.1"/>
    <property type="molecule type" value="Genomic_DNA"/>
</dbReference>
<dbReference type="AlphaFoldDB" id="A0A9J7AUC6"/>
<dbReference type="NCBIfam" id="TIGR01428">
    <property type="entry name" value="HAD_type_II"/>
    <property type="match status" value="1"/>
</dbReference>
<evidence type="ECO:0000256" key="2">
    <source>
        <dbReference type="ARBA" id="ARBA00022801"/>
    </source>
</evidence>
<evidence type="ECO:0000313" key="5">
    <source>
        <dbReference type="Proteomes" id="UP001060336"/>
    </source>
</evidence>
<dbReference type="Pfam" id="PF00702">
    <property type="entry name" value="Hydrolase"/>
    <property type="match status" value="1"/>
</dbReference>
<proteinExistence type="inferred from homology"/>
<dbReference type="SFLD" id="SFLDF00045">
    <property type="entry name" value="2-haloacid_dehalogenase"/>
    <property type="match status" value="1"/>
</dbReference>
<comment type="similarity">
    <text evidence="1 3">Belongs to the HAD-like hydrolase superfamily. S-2-haloalkanoic acid dehalogenase family.</text>
</comment>
<sequence>MPAHPSFAGIQACVFDAYGTLFDVHSAVAQCRGMFPDPDAQADKTSDMWRTKQLQYTWLRGLQNRHAEFWQVTGDALDFSLESVLGNLGPAGLRDALMDSYLTLHAYPEVLGVLKSLKERGLKTAILSNGSPMMLEKVCETSGVGALMDAVLSVEEVGIYKPHPSVYQLAVDRLGVHADHISFQSSNAWDATAASAFGFKVAWCNRFGQARERLPGEPNAEIKSLAELPPLLGD</sequence>
<comment type="catalytic activity">
    <reaction evidence="3">
        <text>an (S)-2-haloacid + H2O = a (2R)-2-hydroxycarboxylate + a halide anion + H(+)</text>
        <dbReference type="Rhea" id="RHEA:11192"/>
        <dbReference type="ChEBI" id="CHEBI:15377"/>
        <dbReference type="ChEBI" id="CHEBI:15378"/>
        <dbReference type="ChEBI" id="CHEBI:16042"/>
        <dbReference type="ChEBI" id="CHEBI:58314"/>
        <dbReference type="ChEBI" id="CHEBI:137405"/>
        <dbReference type="EC" id="3.8.1.2"/>
    </reaction>
</comment>
<keyword evidence="2 3" id="KW-0378">Hydrolase</keyword>
<dbReference type="EC" id="3.8.1.2" evidence="3"/>
<evidence type="ECO:0000313" key="4">
    <source>
        <dbReference type="EMBL" id="UUX50426.1"/>
    </source>
</evidence>
<keyword evidence="5" id="KW-1185">Reference proteome</keyword>
<dbReference type="RefSeq" id="WP_257769594.1">
    <property type="nucleotide sequence ID" value="NZ_CP102480.1"/>
</dbReference>
<dbReference type="PRINTS" id="PR00413">
    <property type="entry name" value="HADHALOGNASE"/>
</dbReference>
<dbReference type="SFLD" id="SFLDG01129">
    <property type="entry name" value="C1.5:_HAD__Beta-PGM__Phosphata"/>
    <property type="match status" value="1"/>
</dbReference>
<dbReference type="GO" id="GO:0018784">
    <property type="term" value="F:(S)-2-haloacid dehalogenase activity"/>
    <property type="evidence" value="ECO:0007669"/>
    <property type="project" value="UniProtKB-UniRule"/>
</dbReference>
<protein>
    <recommendedName>
        <fullName evidence="3">(S)-2-haloacid dehalogenase</fullName>
        <ecNumber evidence="3">3.8.1.2</ecNumber>
    </recommendedName>
    <alternativeName>
        <fullName evidence="3">2-haloalkanoic acid dehalogenase</fullName>
    </alternativeName>
    <alternativeName>
        <fullName evidence="3">Halocarboxylic acid halidohydrolase</fullName>
    </alternativeName>
    <alternativeName>
        <fullName evidence="3">L-2-haloacid dehalogenase</fullName>
    </alternativeName>
</protein>
<reference evidence="4" key="1">
    <citation type="submission" date="2022-08" db="EMBL/GenBank/DDBJ databases">
        <title>Nisaea acidiphila sp. nov., isolated from a marine algal debris and emended description of the genus Nisaea Urios et al. 2008.</title>
        <authorList>
            <person name="Kwon K."/>
        </authorList>
    </citation>
    <scope>NUCLEOTIDE SEQUENCE</scope>
    <source>
        <strain evidence="4">MEBiC11861</strain>
    </source>
</reference>
<dbReference type="CDD" id="cd02588">
    <property type="entry name" value="HAD_L2-DEX"/>
    <property type="match status" value="1"/>
</dbReference>
<organism evidence="4 5">
    <name type="scientific">Nisaea acidiphila</name>
    <dbReference type="NCBI Taxonomy" id="1862145"/>
    <lineage>
        <taxon>Bacteria</taxon>
        <taxon>Pseudomonadati</taxon>
        <taxon>Pseudomonadota</taxon>
        <taxon>Alphaproteobacteria</taxon>
        <taxon>Rhodospirillales</taxon>
        <taxon>Thalassobaculaceae</taxon>
        <taxon>Nisaea</taxon>
    </lineage>
</organism>
<dbReference type="KEGG" id="naci:NUH88_01765"/>
<dbReference type="InterPro" id="IPR023198">
    <property type="entry name" value="PGP-like_dom2"/>
</dbReference>
<dbReference type="InterPro" id="IPR036412">
    <property type="entry name" value="HAD-like_sf"/>
</dbReference>
<accession>A0A9J7AUC6</accession>
<dbReference type="PANTHER" id="PTHR43316:SF3">
    <property type="entry name" value="HALOACID DEHALOGENASE, TYPE II (AFU_ORTHOLOGUE AFUA_2G07750)-RELATED"/>
    <property type="match status" value="1"/>
</dbReference>